<dbReference type="Proteomes" id="UP000688137">
    <property type="component" value="Unassembled WGS sequence"/>
</dbReference>
<dbReference type="AlphaFoldDB" id="A0A8S1L7J1"/>
<accession>A0A8S1L7J1</accession>
<reference evidence="2" key="1">
    <citation type="submission" date="2021-01" db="EMBL/GenBank/DDBJ databases">
        <authorList>
            <consortium name="Genoscope - CEA"/>
            <person name="William W."/>
        </authorList>
    </citation>
    <scope>NUCLEOTIDE SEQUENCE</scope>
</reference>
<protein>
    <submittedName>
        <fullName evidence="2">Uncharacterized protein</fullName>
    </submittedName>
</protein>
<organism evidence="2 3">
    <name type="scientific">Paramecium primaurelia</name>
    <dbReference type="NCBI Taxonomy" id="5886"/>
    <lineage>
        <taxon>Eukaryota</taxon>
        <taxon>Sar</taxon>
        <taxon>Alveolata</taxon>
        <taxon>Ciliophora</taxon>
        <taxon>Intramacronucleata</taxon>
        <taxon>Oligohymenophorea</taxon>
        <taxon>Peniculida</taxon>
        <taxon>Parameciidae</taxon>
        <taxon>Paramecium</taxon>
    </lineage>
</organism>
<gene>
    <name evidence="2" type="ORF">PPRIM_AZ9-3.1.T0340302</name>
</gene>
<keyword evidence="1" id="KW-0732">Signal</keyword>
<feature type="chain" id="PRO_5035829438" evidence="1">
    <location>
        <begin position="22"/>
        <end position="107"/>
    </location>
</feature>
<evidence type="ECO:0000256" key="1">
    <source>
        <dbReference type="SAM" id="SignalP"/>
    </source>
</evidence>
<name>A0A8S1L7J1_PARPR</name>
<evidence type="ECO:0000313" key="2">
    <source>
        <dbReference type="EMBL" id="CAD8063399.1"/>
    </source>
</evidence>
<proteinExistence type="predicted"/>
<evidence type="ECO:0000313" key="3">
    <source>
        <dbReference type="Proteomes" id="UP000688137"/>
    </source>
</evidence>
<comment type="caution">
    <text evidence="2">The sequence shown here is derived from an EMBL/GenBank/DDBJ whole genome shotgun (WGS) entry which is preliminary data.</text>
</comment>
<sequence>MKSLLFGTLLFCLSLSQLTYEECKRDCTMDWLDCTSGCDSIGNPSFCHSNCQNMVHGCLDECPKIICIDECRILLEQCRKNGTGICEVHFNQCKLICEDTYNENQDI</sequence>
<keyword evidence="3" id="KW-1185">Reference proteome</keyword>
<feature type="signal peptide" evidence="1">
    <location>
        <begin position="1"/>
        <end position="21"/>
    </location>
</feature>
<dbReference type="OMA" id="NGAGICE"/>
<dbReference type="EMBL" id="CAJJDM010000033">
    <property type="protein sequence ID" value="CAD8063399.1"/>
    <property type="molecule type" value="Genomic_DNA"/>
</dbReference>